<proteinExistence type="predicted"/>
<sequence>MPERFLTDYSTRCNAVSGENNTDNKTVLTLFDKYQISSGKMPVLTSQEVTVKECGKSGDKESPVLIIQKQQSPDFRRGFIV</sequence>
<evidence type="ECO:0000313" key="1">
    <source>
        <dbReference type="EMBL" id="MDW6002900.1"/>
    </source>
</evidence>
<reference evidence="1 2" key="1">
    <citation type="submission" date="2023-11" db="EMBL/GenBank/DDBJ databases">
        <title>Plant-associative lifestyle of Vibrio porteresiae and its evolutionary dynamics.</title>
        <authorList>
            <person name="Rameshkumar N."/>
            <person name="Kirti K."/>
        </authorList>
    </citation>
    <scope>NUCLEOTIDE SEQUENCE [LARGE SCALE GENOMIC DNA]</scope>
    <source>
        <strain evidence="1 2">MSSRF38</strain>
    </source>
</reference>
<dbReference type="Proteomes" id="UP001283366">
    <property type="component" value="Unassembled WGS sequence"/>
</dbReference>
<accession>A0ABU4I4N5</accession>
<evidence type="ECO:0000313" key="2">
    <source>
        <dbReference type="Proteomes" id="UP001283366"/>
    </source>
</evidence>
<comment type="caution">
    <text evidence="1">The sequence shown here is derived from an EMBL/GenBank/DDBJ whole genome shotgun (WGS) entry which is preliminary data.</text>
</comment>
<gene>
    <name evidence="1" type="ORF">SBX37_08520</name>
</gene>
<dbReference type="EMBL" id="JAWRCO010000001">
    <property type="protein sequence ID" value="MDW6002900.1"/>
    <property type="molecule type" value="Genomic_DNA"/>
</dbReference>
<keyword evidence="2" id="KW-1185">Reference proteome</keyword>
<dbReference type="RefSeq" id="WP_143693291.1">
    <property type="nucleotide sequence ID" value="NZ_AP024883.1"/>
</dbReference>
<protein>
    <submittedName>
        <fullName evidence="1">Uncharacterized protein</fullName>
    </submittedName>
</protein>
<name>A0ABU4I4N5_9VIBR</name>
<organism evidence="1 2">
    <name type="scientific">Vibrio mangrovi</name>
    <dbReference type="NCBI Taxonomy" id="474394"/>
    <lineage>
        <taxon>Bacteria</taxon>
        <taxon>Pseudomonadati</taxon>
        <taxon>Pseudomonadota</taxon>
        <taxon>Gammaproteobacteria</taxon>
        <taxon>Vibrionales</taxon>
        <taxon>Vibrionaceae</taxon>
        <taxon>Vibrio</taxon>
    </lineage>
</organism>